<gene>
    <name evidence="3" type="ORF">IAD19_06790</name>
</gene>
<dbReference type="EMBL" id="DVMX01000131">
    <property type="protein sequence ID" value="HIU42244.1"/>
    <property type="molecule type" value="Genomic_DNA"/>
</dbReference>
<dbReference type="GO" id="GO:0043164">
    <property type="term" value="P:Gram-negative-bacterium-type cell wall biogenesis"/>
    <property type="evidence" value="ECO:0007669"/>
    <property type="project" value="TreeGrafter"/>
</dbReference>
<comment type="caution">
    <text evidence="3">The sequence shown here is derived from an EMBL/GenBank/DDBJ whole genome shotgun (WGS) entry which is preliminary data.</text>
</comment>
<dbReference type="PANTHER" id="PTHR30336:SF4">
    <property type="entry name" value="ENVELOPE BIOGENESIS FACTOR ELYC"/>
    <property type="match status" value="1"/>
</dbReference>
<reference evidence="3" key="2">
    <citation type="journal article" date="2021" name="PeerJ">
        <title>Extensive microbial diversity within the chicken gut microbiome revealed by metagenomics and culture.</title>
        <authorList>
            <person name="Gilroy R."/>
            <person name="Ravi A."/>
            <person name="Getino M."/>
            <person name="Pursley I."/>
            <person name="Horton D.L."/>
            <person name="Alikhan N.F."/>
            <person name="Baker D."/>
            <person name="Gharbi K."/>
            <person name="Hall N."/>
            <person name="Watson M."/>
            <person name="Adriaenssens E.M."/>
            <person name="Foster-Nyarko E."/>
            <person name="Jarju S."/>
            <person name="Secka A."/>
            <person name="Antonio M."/>
            <person name="Oren A."/>
            <person name="Chaudhuri R.R."/>
            <person name="La Ragione R."/>
            <person name="Hildebrand F."/>
            <person name="Pallen M.J."/>
        </authorList>
    </citation>
    <scope>NUCLEOTIDE SEQUENCE</scope>
    <source>
        <strain evidence="3">4509</strain>
    </source>
</reference>
<dbReference type="Proteomes" id="UP000824082">
    <property type="component" value="Unassembled WGS sequence"/>
</dbReference>
<evidence type="ECO:0000256" key="1">
    <source>
        <dbReference type="SAM" id="Phobius"/>
    </source>
</evidence>
<dbReference type="InterPro" id="IPR051599">
    <property type="entry name" value="Cell_Envelope_Assoc"/>
</dbReference>
<organism evidence="3 4">
    <name type="scientific">Candidatus Egerieicola faecale</name>
    <dbReference type="NCBI Taxonomy" id="2840774"/>
    <lineage>
        <taxon>Bacteria</taxon>
        <taxon>Bacillati</taxon>
        <taxon>Bacillota</taxon>
        <taxon>Clostridia</taxon>
        <taxon>Eubacteriales</taxon>
        <taxon>Oscillospiraceae</taxon>
        <taxon>Oscillospiraceae incertae sedis</taxon>
        <taxon>Candidatus Egerieicola</taxon>
    </lineage>
</organism>
<feature type="domain" description="DUF218" evidence="2">
    <location>
        <begin position="100"/>
        <end position="226"/>
    </location>
</feature>
<dbReference type="InterPro" id="IPR003848">
    <property type="entry name" value="DUF218"/>
</dbReference>
<feature type="transmembrane region" description="Helical" evidence="1">
    <location>
        <begin position="32"/>
        <end position="51"/>
    </location>
</feature>
<keyword evidence="1" id="KW-0472">Membrane</keyword>
<name>A0A9D1IUF8_9FIRM</name>
<reference evidence="3" key="1">
    <citation type="submission" date="2020-10" db="EMBL/GenBank/DDBJ databases">
        <authorList>
            <person name="Gilroy R."/>
        </authorList>
    </citation>
    <scope>NUCLEOTIDE SEQUENCE</scope>
    <source>
        <strain evidence="3">4509</strain>
    </source>
</reference>
<dbReference type="GO" id="GO:0000270">
    <property type="term" value="P:peptidoglycan metabolic process"/>
    <property type="evidence" value="ECO:0007669"/>
    <property type="project" value="TreeGrafter"/>
</dbReference>
<dbReference type="Gene3D" id="3.40.50.620">
    <property type="entry name" value="HUPs"/>
    <property type="match status" value="1"/>
</dbReference>
<evidence type="ECO:0000259" key="2">
    <source>
        <dbReference type="Pfam" id="PF02698"/>
    </source>
</evidence>
<dbReference type="PANTHER" id="PTHR30336">
    <property type="entry name" value="INNER MEMBRANE PROTEIN, PROBABLE PERMEASE"/>
    <property type="match status" value="1"/>
</dbReference>
<keyword evidence="1" id="KW-0812">Transmembrane</keyword>
<evidence type="ECO:0000313" key="3">
    <source>
        <dbReference type="EMBL" id="HIU42244.1"/>
    </source>
</evidence>
<evidence type="ECO:0000313" key="4">
    <source>
        <dbReference type="Proteomes" id="UP000824082"/>
    </source>
</evidence>
<sequence length="254" mass="28436">MGLVSVSFLLVGLALCLLSLLPMLLSNIRAHLGIWLPLALGIAMVLFGRFYRVVFQQASDVVGWTGFGLLCIFVLWLAVSLLVLALGYPRFTQKEPLCTVVVPGCSVLGVRPSKMLLRRLETACKVLEENPDYSCIVTGGQGRGEDCTEAQAMKDWLVAQKIAPGRIYLEDRSTNTWENLSFAKDILKENHLPQRVLVVSDRYHLFRCSRILEKLGLSCACLPCPINPVVAFGYWFRECVALPFRLQRKGRKHP</sequence>
<feature type="transmembrane region" description="Helical" evidence="1">
    <location>
        <begin position="6"/>
        <end position="25"/>
    </location>
</feature>
<dbReference type="Pfam" id="PF02698">
    <property type="entry name" value="DUF218"/>
    <property type="match status" value="1"/>
</dbReference>
<dbReference type="GO" id="GO:0005886">
    <property type="term" value="C:plasma membrane"/>
    <property type="evidence" value="ECO:0007669"/>
    <property type="project" value="TreeGrafter"/>
</dbReference>
<dbReference type="AlphaFoldDB" id="A0A9D1IUF8"/>
<dbReference type="CDD" id="cd06259">
    <property type="entry name" value="YdcF-like"/>
    <property type="match status" value="1"/>
</dbReference>
<proteinExistence type="predicted"/>
<keyword evidence="1" id="KW-1133">Transmembrane helix</keyword>
<dbReference type="InterPro" id="IPR014729">
    <property type="entry name" value="Rossmann-like_a/b/a_fold"/>
</dbReference>
<feature type="transmembrane region" description="Helical" evidence="1">
    <location>
        <begin position="63"/>
        <end position="86"/>
    </location>
</feature>
<protein>
    <submittedName>
        <fullName evidence="3">YdcF family protein</fullName>
    </submittedName>
</protein>
<accession>A0A9D1IUF8</accession>